<dbReference type="EMBL" id="JABXXO010000001">
    <property type="protein sequence ID" value="KAF7785043.1"/>
    <property type="molecule type" value="Genomic_DNA"/>
</dbReference>
<dbReference type="AlphaFoldDB" id="A0A8H7FCU2"/>
<name>A0A8H7FCU2_AGABI</name>
<comment type="caution">
    <text evidence="1">The sequence shown here is derived from an EMBL/GenBank/DDBJ whole genome shotgun (WGS) entry which is preliminary data.</text>
</comment>
<dbReference type="Proteomes" id="UP000629468">
    <property type="component" value="Unassembled WGS sequence"/>
</dbReference>
<proteinExistence type="predicted"/>
<protein>
    <submittedName>
        <fullName evidence="1">Uncharacterized protein</fullName>
    </submittedName>
</protein>
<evidence type="ECO:0000313" key="1">
    <source>
        <dbReference type="EMBL" id="KAF7785043.1"/>
    </source>
</evidence>
<evidence type="ECO:0000313" key="2">
    <source>
        <dbReference type="Proteomes" id="UP000629468"/>
    </source>
</evidence>
<accession>A0A8H7FCU2</accession>
<organism evidence="1 2">
    <name type="scientific">Agaricus bisporus var. burnettii</name>
    <dbReference type="NCBI Taxonomy" id="192524"/>
    <lineage>
        <taxon>Eukaryota</taxon>
        <taxon>Fungi</taxon>
        <taxon>Dikarya</taxon>
        <taxon>Basidiomycota</taxon>
        <taxon>Agaricomycotina</taxon>
        <taxon>Agaricomycetes</taxon>
        <taxon>Agaricomycetidae</taxon>
        <taxon>Agaricales</taxon>
        <taxon>Agaricineae</taxon>
        <taxon>Agaricaceae</taxon>
        <taxon>Agaricus</taxon>
    </lineage>
</organism>
<reference evidence="1 2" key="1">
    <citation type="journal article" name="Sci. Rep.">
        <title>Telomere-to-telomere assembled and centromere annotated genomes of the two main subspecies of the button mushroom Agaricus bisporus reveal especially polymorphic chromosome ends.</title>
        <authorList>
            <person name="Sonnenberg A.S.M."/>
            <person name="Sedaghat-Telgerd N."/>
            <person name="Lavrijssen B."/>
            <person name="Ohm R.A."/>
            <person name="Hendrickx P.M."/>
            <person name="Scholtmeijer K."/>
            <person name="Baars J.J.P."/>
            <person name="van Peer A."/>
        </authorList>
    </citation>
    <scope>NUCLEOTIDE SEQUENCE [LARGE SCALE GENOMIC DNA]</scope>
    <source>
        <strain evidence="1 2">H119_p4</strain>
    </source>
</reference>
<gene>
    <name evidence="1" type="ORF">Agabi119p4_1208</name>
</gene>
<sequence length="175" mass="19124">MFTYLANVFKPRPLVFTRHRSSCIVRSPPKTAPRESPTPLVFVSAKNWDVESDKGMTVISSLLSEKGFTCLQNDLALPDPQTRADSSAMLKWFESELRSTIRLSTIPFPPVIFARASGCLIGQTYVSSNPATGLVLISPPRNNAELQGIMGTINCLFYKASCQSLTLSPISPSPS</sequence>